<evidence type="ECO:0000259" key="8">
    <source>
        <dbReference type="PROSITE" id="PS50011"/>
    </source>
</evidence>
<feature type="compositionally biased region" description="Low complexity" evidence="6">
    <location>
        <begin position="469"/>
        <end position="479"/>
    </location>
</feature>
<feature type="region of interest" description="Disordered" evidence="6">
    <location>
        <begin position="443"/>
        <end position="491"/>
    </location>
</feature>
<evidence type="ECO:0000256" key="2">
    <source>
        <dbReference type="ARBA" id="ARBA00022741"/>
    </source>
</evidence>
<dbReference type="SMART" id="SM00220">
    <property type="entry name" value="S_TKc"/>
    <property type="match status" value="1"/>
</dbReference>
<dbReference type="InterPro" id="IPR017441">
    <property type="entry name" value="Protein_kinase_ATP_BS"/>
</dbReference>
<dbReference type="PANTHER" id="PTHR43289:SF6">
    <property type="entry name" value="SERINE_THREONINE-PROTEIN KINASE NEKL-3"/>
    <property type="match status" value="1"/>
</dbReference>
<dbReference type="PROSITE" id="PS50011">
    <property type="entry name" value="PROTEIN_KINASE_DOM"/>
    <property type="match status" value="1"/>
</dbReference>
<reference evidence="9 10" key="1">
    <citation type="submission" date="2024-06" db="EMBL/GenBank/DDBJ databases">
        <title>Genomic Encyclopedia of Type Strains, Phase IV (KMG-IV): sequencing the most valuable type-strain genomes for metagenomic binning, comparative biology and taxonomic classification.</title>
        <authorList>
            <person name="Goeker M."/>
        </authorList>
    </citation>
    <scope>NUCLEOTIDE SEQUENCE [LARGE SCALE GENOMIC DNA]</scope>
    <source>
        <strain evidence="9 10">D-501</strain>
    </source>
</reference>
<keyword evidence="7" id="KW-1133">Transmembrane helix</keyword>
<evidence type="ECO:0000256" key="1">
    <source>
        <dbReference type="ARBA" id="ARBA00022679"/>
    </source>
</evidence>
<dbReference type="EMBL" id="JBEPLS010000002">
    <property type="protein sequence ID" value="MET3603040.1"/>
    <property type="molecule type" value="Genomic_DNA"/>
</dbReference>
<sequence>MPRTRPITRPPGGATPWLLAVLLGLVGWAHESTPLAQPMQHWLQDRAVADARPMASTGVAMVLIDEASQARHGPLPWRRDLHARLIDQLSGARVVIDTEPFGTPESERALAELQNIHATIAADPVLARHPELPALIERSEASLNGDAHLTQSLERHTRVLLSLGPPGDGLPPLPRLASAAAGIGHAVTGADADGVIRRHPLWRHGSAQDAPSLAALGAGLYRGDSMAAVETGLRDHPPRLAGHSLPDDSDSSLMPLWPVHDGPNGAPPSLSAREVLAGSPALARLKGRIVVIGRDDRSTPRLRLPDRREISPAEALARLSGAMADGHWARTPAALQWLPWGLLVAAGLYLWRIVPRLTRNSALMLSASLCLALALGSHGLLAWGGMWIAPTLPIFALVLGHLALIARDRWQMHQRRSRGPLLTTTLDEDTVITSYETVTVTTRERTVIRHDEPETVPQAPPRPAPATPPAVARTAASPRTTPPPSALPSHLQDTQVLDERRAFVDTQVLHSPDTLEATQPLTREELAACLATPAVFRQPPVLSDTVRRQQMLGPYLLERELGRGAMGRVHLARHRDTGAVVALKTLALGREFDGFALEEARQRFQREALAACRLDHADIVRVFDSGEQDGIAYIAMERLTGQDLSQHLAPEHLLPVATVVAISRRIARALAHAHAQGIIHRDIKPANIMVDIGRNQVKVTDFGIARITDANRTRTGLVLGSPSYMSPEQLAGRPVDGRSDLYSLGVLMFQMLTGELPLKGNTMSELIGAIARTPAPDVRTLRPSLPAALAEVIGILLEKRPELRYRDGLDLAEDLKLVADTLRRPTRPASGTAASVQECAPGPATDQCRPPSHRAGGAQSHR</sequence>
<dbReference type="PROSITE" id="PS00107">
    <property type="entry name" value="PROTEIN_KINASE_ATP"/>
    <property type="match status" value="1"/>
</dbReference>
<organism evidence="9 10">
    <name type="scientific">Sphaerotilus sulfidivorans</name>
    <dbReference type="NCBI Taxonomy" id="639200"/>
    <lineage>
        <taxon>Bacteria</taxon>
        <taxon>Pseudomonadati</taxon>
        <taxon>Pseudomonadota</taxon>
        <taxon>Betaproteobacteria</taxon>
        <taxon>Burkholderiales</taxon>
        <taxon>Sphaerotilaceae</taxon>
        <taxon>Sphaerotilus</taxon>
    </lineage>
</organism>
<keyword evidence="7" id="KW-0812">Transmembrane</keyword>
<dbReference type="EC" id="2.7.11.1" evidence="9"/>
<dbReference type="Proteomes" id="UP001549111">
    <property type="component" value="Unassembled WGS sequence"/>
</dbReference>
<feature type="binding site" evidence="5">
    <location>
        <position position="584"/>
    </location>
    <ligand>
        <name>ATP</name>
        <dbReference type="ChEBI" id="CHEBI:30616"/>
    </ligand>
</feature>
<keyword evidence="2 5" id="KW-0547">Nucleotide-binding</keyword>
<protein>
    <submittedName>
        <fullName evidence="9">Serine/threonine-protein kinase</fullName>
        <ecNumber evidence="9">2.7.11.1</ecNumber>
    </submittedName>
</protein>
<dbReference type="RefSeq" id="WP_180692826.1">
    <property type="nucleotide sequence ID" value="NZ_JACCPY010000007.1"/>
</dbReference>
<comment type="caution">
    <text evidence="9">The sequence shown here is derived from an EMBL/GenBank/DDBJ whole genome shotgun (WGS) entry which is preliminary data.</text>
</comment>
<dbReference type="PROSITE" id="PS00108">
    <property type="entry name" value="PROTEIN_KINASE_ST"/>
    <property type="match status" value="1"/>
</dbReference>
<dbReference type="GO" id="GO:0004674">
    <property type="term" value="F:protein serine/threonine kinase activity"/>
    <property type="evidence" value="ECO:0007669"/>
    <property type="project" value="UniProtKB-EC"/>
</dbReference>
<feature type="transmembrane region" description="Helical" evidence="7">
    <location>
        <begin position="361"/>
        <end position="381"/>
    </location>
</feature>
<dbReference type="CDD" id="cd14014">
    <property type="entry name" value="STKc_PknB_like"/>
    <property type="match status" value="1"/>
</dbReference>
<evidence type="ECO:0000256" key="4">
    <source>
        <dbReference type="ARBA" id="ARBA00022840"/>
    </source>
</evidence>
<feature type="compositionally biased region" description="Basic and acidic residues" evidence="6">
    <location>
        <begin position="443"/>
        <end position="453"/>
    </location>
</feature>
<dbReference type="InterPro" id="IPR000719">
    <property type="entry name" value="Prot_kinase_dom"/>
</dbReference>
<keyword evidence="10" id="KW-1185">Reference proteome</keyword>
<dbReference type="SUPFAM" id="SSF56112">
    <property type="entry name" value="Protein kinase-like (PK-like)"/>
    <property type="match status" value="1"/>
</dbReference>
<evidence type="ECO:0000256" key="6">
    <source>
        <dbReference type="SAM" id="MobiDB-lite"/>
    </source>
</evidence>
<dbReference type="Gene3D" id="1.10.510.10">
    <property type="entry name" value="Transferase(Phosphotransferase) domain 1"/>
    <property type="match status" value="1"/>
</dbReference>
<dbReference type="InterPro" id="IPR011009">
    <property type="entry name" value="Kinase-like_dom_sf"/>
</dbReference>
<feature type="transmembrane region" description="Helical" evidence="7">
    <location>
        <begin position="337"/>
        <end position="354"/>
    </location>
</feature>
<evidence type="ECO:0000313" key="9">
    <source>
        <dbReference type="EMBL" id="MET3603040.1"/>
    </source>
</evidence>
<feature type="compositionally biased region" description="Pro residues" evidence="6">
    <location>
        <begin position="458"/>
        <end position="468"/>
    </location>
</feature>
<dbReference type="Gene3D" id="3.30.200.20">
    <property type="entry name" value="Phosphorylase Kinase, domain 1"/>
    <property type="match status" value="1"/>
</dbReference>
<proteinExistence type="predicted"/>
<evidence type="ECO:0000256" key="3">
    <source>
        <dbReference type="ARBA" id="ARBA00022777"/>
    </source>
</evidence>
<evidence type="ECO:0000256" key="7">
    <source>
        <dbReference type="SAM" id="Phobius"/>
    </source>
</evidence>
<keyword evidence="3 9" id="KW-0418">Kinase</keyword>
<dbReference type="Pfam" id="PF05226">
    <property type="entry name" value="CHASE2"/>
    <property type="match status" value="1"/>
</dbReference>
<feature type="transmembrane region" description="Helical" evidence="7">
    <location>
        <begin position="387"/>
        <end position="406"/>
    </location>
</feature>
<dbReference type="InterPro" id="IPR008271">
    <property type="entry name" value="Ser/Thr_kinase_AS"/>
</dbReference>
<accession>A0ABV2IJC9</accession>
<keyword evidence="1 9" id="KW-0808">Transferase</keyword>
<name>A0ABV2IJC9_9BURK</name>
<gene>
    <name evidence="9" type="ORF">ABIC99_000824</name>
</gene>
<dbReference type="SMART" id="SM01080">
    <property type="entry name" value="CHASE2"/>
    <property type="match status" value="1"/>
</dbReference>
<feature type="domain" description="Protein kinase" evidence="8">
    <location>
        <begin position="555"/>
        <end position="817"/>
    </location>
</feature>
<evidence type="ECO:0000256" key="5">
    <source>
        <dbReference type="PROSITE-ProRule" id="PRU10141"/>
    </source>
</evidence>
<dbReference type="PANTHER" id="PTHR43289">
    <property type="entry name" value="MITOGEN-ACTIVATED PROTEIN KINASE KINASE KINASE 20-RELATED"/>
    <property type="match status" value="1"/>
</dbReference>
<keyword evidence="4 5" id="KW-0067">ATP-binding</keyword>
<keyword evidence="7" id="KW-0472">Membrane</keyword>
<dbReference type="Pfam" id="PF00069">
    <property type="entry name" value="Pkinase"/>
    <property type="match status" value="1"/>
</dbReference>
<dbReference type="InterPro" id="IPR007890">
    <property type="entry name" value="CHASE2"/>
</dbReference>
<feature type="region of interest" description="Disordered" evidence="6">
    <location>
        <begin position="826"/>
        <end position="862"/>
    </location>
</feature>
<evidence type="ECO:0000313" key="10">
    <source>
        <dbReference type="Proteomes" id="UP001549111"/>
    </source>
</evidence>